<name>A0A5N5WCY3_STRMB</name>
<dbReference type="Proteomes" id="UP000327000">
    <property type="component" value="Unassembled WGS sequence"/>
</dbReference>
<evidence type="ECO:0000313" key="2">
    <source>
        <dbReference type="Proteomes" id="UP000327000"/>
    </source>
</evidence>
<sequence>MVASKAQQAATAERRTKAIAMRLAGVDFETIAERLGYASRGAATKDLIRALEIRHAEQGAQAEVLRSVEAQRLDRLQAAAWALALQGDLKAIETVVRIIDRRCRLLGLDAPARMEVLSIDAIDEQIRLLTDQLAAADHEAGEAPATQGPPG</sequence>
<dbReference type="EMBL" id="VOKX01000009">
    <property type="protein sequence ID" value="KAB7850133.1"/>
    <property type="molecule type" value="Genomic_DNA"/>
</dbReference>
<organism evidence="1 2">
    <name type="scientific">Streptomyces mobaraensis</name>
    <name type="common">Streptoverticillium mobaraense</name>
    <dbReference type="NCBI Taxonomy" id="35621"/>
    <lineage>
        <taxon>Bacteria</taxon>
        <taxon>Bacillati</taxon>
        <taxon>Actinomycetota</taxon>
        <taxon>Actinomycetes</taxon>
        <taxon>Kitasatosporales</taxon>
        <taxon>Streptomycetaceae</taxon>
        <taxon>Streptomyces</taxon>
    </lineage>
</organism>
<keyword evidence="2" id="KW-1185">Reference proteome</keyword>
<dbReference type="OrthoDB" id="4338705at2"/>
<dbReference type="RefSeq" id="WP_152262672.1">
    <property type="nucleotide sequence ID" value="NZ_VOKX01000009.1"/>
</dbReference>
<comment type="caution">
    <text evidence="1">The sequence shown here is derived from an EMBL/GenBank/DDBJ whole genome shotgun (WGS) entry which is preliminary data.</text>
</comment>
<protein>
    <submittedName>
        <fullName evidence="1">Uncharacterized protein</fullName>
    </submittedName>
</protein>
<dbReference type="AlphaFoldDB" id="A0A5N5WCY3"/>
<evidence type="ECO:0000313" key="1">
    <source>
        <dbReference type="EMBL" id="KAB7850133.1"/>
    </source>
</evidence>
<proteinExistence type="predicted"/>
<accession>A0A5N5WCY3</accession>
<reference evidence="1 2" key="1">
    <citation type="journal article" date="2019" name="Microb. Cell Fact.">
        <title>Exploring novel herbicidin analogues by transcriptional regulator overexpression and MS/MS molecular networking.</title>
        <authorList>
            <person name="Shi Y."/>
            <person name="Gu R."/>
            <person name="Li Y."/>
            <person name="Wang X."/>
            <person name="Ren W."/>
            <person name="Li X."/>
            <person name="Wang L."/>
            <person name="Xie Y."/>
            <person name="Hong B."/>
        </authorList>
    </citation>
    <scope>NUCLEOTIDE SEQUENCE [LARGE SCALE GENOMIC DNA]</scope>
    <source>
        <strain evidence="1 2">US-43</strain>
    </source>
</reference>
<gene>
    <name evidence="1" type="ORF">FRZ00_05900</name>
</gene>